<organism evidence="2 3">
    <name type="scientific">Dendrothele bispora (strain CBS 962.96)</name>
    <dbReference type="NCBI Taxonomy" id="1314807"/>
    <lineage>
        <taxon>Eukaryota</taxon>
        <taxon>Fungi</taxon>
        <taxon>Dikarya</taxon>
        <taxon>Basidiomycota</taxon>
        <taxon>Agaricomycotina</taxon>
        <taxon>Agaricomycetes</taxon>
        <taxon>Agaricomycetidae</taxon>
        <taxon>Agaricales</taxon>
        <taxon>Agaricales incertae sedis</taxon>
        <taxon>Dendrothele</taxon>
    </lineage>
</organism>
<dbReference type="EMBL" id="ML179117">
    <property type="protein sequence ID" value="THU99573.1"/>
    <property type="molecule type" value="Genomic_DNA"/>
</dbReference>
<feature type="compositionally biased region" description="Low complexity" evidence="1">
    <location>
        <begin position="33"/>
        <end position="51"/>
    </location>
</feature>
<evidence type="ECO:0000313" key="3">
    <source>
        <dbReference type="Proteomes" id="UP000297245"/>
    </source>
</evidence>
<reference evidence="2 3" key="1">
    <citation type="journal article" date="2019" name="Nat. Ecol. Evol.">
        <title>Megaphylogeny resolves global patterns of mushroom evolution.</title>
        <authorList>
            <person name="Varga T."/>
            <person name="Krizsan K."/>
            <person name="Foldi C."/>
            <person name="Dima B."/>
            <person name="Sanchez-Garcia M."/>
            <person name="Sanchez-Ramirez S."/>
            <person name="Szollosi G.J."/>
            <person name="Szarkandi J.G."/>
            <person name="Papp V."/>
            <person name="Albert L."/>
            <person name="Andreopoulos W."/>
            <person name="Angelini C."/>
            <person name="Antonin V."/>
            <person name="Barry K.W."/>
            <person name="Bougher N.L."/>
            <person name="Buchanan P."/>
            <person name="Buyck B."/>
            <person name="Bense V."/>
            <person name="Catcheside P."/>
            <person name="Chovatia M."/>
            <person name="Cooper J."/>
            <person name="Damon W."/>
            <person name="Desjardin D."/>
            <person name="Finy P."/>
            <person name="Geml J."/>
            <person name="Haridas S."/>
            <person name="Hughes K."/>
            <person name="Justo A."/>
            <person name="Karasinski D."/>
            <person name="Kautmanova I."/>
            <person name="Kiss B."/>
            <person name="Kocsube S."/>
            <person name="Kotiranta H."/>
            <person name="LaButti K.M."/>
            <person name="Lechner B.E."/>
            <person name="Liimatainen K."/>
            <person name="Lipzen A."/>
            <person name="Lukacs Z."/>
            <person name="Mihaltcheva S."/>
            <person name="Morgado L.N."/>
            <person name="Niskanen T."/>
            <person name="Noordeloos M.E."/>
            <person name="Ohm R.A."/>
            <person name="Ortiz-Santana B."/>
            <person name="Ovrebo C."/>
            <person name="Racz N."/>
            <person name="Riley R."/>
            <person name="Savchenko A."/>
            <person name="Shiryaev A."/>
            <person name="Soop K."/>
            <person name="Spirin V."/>
            <person name="Szebenyi C."/>
            <person name="Tomsovsky M."/>
            <person name="Tulloss R.E."/>
            <person name="Uehling J."/>
            <person name="Grigoriev I.V."/>
            <person name="Vagvolgyi C."/>
            <person name="Papp T."/>
            <person name="Martin F.M."/>
            <person name="Miettinen O."/>
            <person name="Hibbett D.S."/>
            <person name="Nagy L.G."/>
        </authorList>
    </citation>
    <scope>NUCLEOTIDE SEQUENCE [LARGE SCALE GENOMIC DNA]</scope>
    <source>
        <strain evidence="2 3">CBS 962.96</strain>
    </source>
</reference>
<protein>
    <submittedName>
        <fullName evidence="2">Uncharacterized protein</fullName>
    </submittedName>
</protein>
<accession>A0A4S8MC67</accession>
<name>A0A4S8MC67_DENBC</name>
<evidence type="ECO:0000256" key="1">
    <source>
        <dbReference type="SAM" id="MobiDB-lite"/>
    </source>
</evidence>
<evidence type="ECO:0000313" key="2">
    <source>
        <dbReference type="EMBL" id="THU99573.1"/>
    </source>
</evidence>
<dbReference type="AlphaFoldDB" id="A0A4S8MC67"/>
<keyword evidence="3" id="KW-1185">Reference proteome</keyword>
<proteinExistence type="predicted"/>
<feature type="compositionally biased region" description="Polar residues" evidence="1">
    <location>
        <begin position="10"/>
        <end position="27"/>
    </location>
</feature>
<feature type="compositionally biased region" description="Polar residues" evidence="1">
    <location>
        <begin position="90"/>
        <end position="111"/>
    </location>
</feature>
<gene>
    <name evidence="2" type="ORF">K435DRAFT_490753</name>
</gene>
<sequence>MRRAHPVLNLASSNHRANNARSRSSPVSPAVETGGLPSSIPSSIPTISSLPVTPDTAQYINNNSSTLEYVAFIDPEDGLLTFTNDQLSKSLHNSPINVNEPSSFNGGSNSKPLLDGPTISRTLADRERAFASLDSSV</sequence>
<feature type="region of interest" description="Disordered" evidence="1">
    <location>
        <begin position="90"/>
        <end position="120"/>
    </location>
</feature>
<feature type="region of interest" description="Disordered" evidence="1">
    <location>
        <begin position="1"/>
        <end position="54"/>
    </location>
</feature>
<dbReference type="Proteomes" id="UP000297245">
    <property type="component" value="Unassembled WGS sequence"/>
</dbReference>